<feature type="transmembrane region" description="Helical" evidence="1">
    <location>
        <begin position="6"/>
        <end position="23"/>
    </location>
</feature>
<dbReference type="AlphaFoldDB" id="A0A317FZE3"/>
<gene>
    <name evidence="2" type="ORF">CPT75_03390</name>
</gene>
<evidence type="ECO:0000313" key="2">
    <source>
        <dbReference type="EMBL" id="PWT26231.1"/>
    </source>
</evidence>
<protein>
    <submittedName>
        <fullName evidence="2">Uncharacterized protein</fullName>
    </submittedName>
</protein>
<reference evidence="2 3" key="1">
    <citation type="submission" date="2017-09" db="EMBL/GenBank/DDBJ databases">
        <title>High-quality draft genome sequence of Butyrivibrio fibrisolvens INBov1, isolated from cow rumen.</title>
        <authorList>
            <person name="Rodriguez Hernaez J."/>
            <person name="Rivarola M."/>
            <person name="Paniego N."/>
            <person name="Cravero S."/>
            <person name="Ceron Cucchi M."/>
            <person name="Martinez M.C."/>
        </authorList>
    </citation>
    <scope>NUCLEOTIDE SEQUENCE [LARGE SCALE GENOMIC DNA]</scope>
    <source>
        <strain evidence="2 3">INBov1</strain>
    </source>
</reference>
<dbReference type="Proteomes" id="UP000245488">
    <property type="component" value="Chromosome"/>
</dbReference>
<keyword evidence="1" id="KW-0472">Membrane</keyword>
<comment type="caution">
    <text evidence="2">The sequence shown here is derived from an EMBL/GenBank/DDBJ whole genome shotgun (WGS) entry which is preliminary data.</text>
</comment>
<proteinExistence type="predicted"/>
<feature type="transmembrane region" description="Helical" evidence="1">
    <location>
        <begin position="35"/>
        <end position="54"/>
    </location>
</feature>
<feature type="transmembrane region" description="Helical" evidence="1">
    <location>
        <begin position="66"/>
        <end position="84"/>
    </location>
</feature>
<accession>A0A317FZE3</accession>
<keyword evidence="3" id="KW-1185">Reference proteome</keyword>
<evidence type="ECO:0000256" key="1">
    <source>
        <dbReference type="SAM" id="Phobius"/>
    </source>
</evidence>
<keyword evidence="1" id="KW-1133">Transmembrane helix</keyword>
<dbReference type="EMBL" id="NXNG01000001">
    <property type="protein sequence ID" value="PWT26231.1"/>
    <property type="molecule type" value="Genomic_DNA"/>
</dbReference>
<keyword evidence="1" id="KW-0812">Transmembrane</keyword>
<name>A0A317FZE3_BUTFI</name>
<sequence>MLDFLNLFLVPIISLSIYLRRADKKVAADFELLRLYSYFTIALCIGCFIVMELLEFLVGLGAKPSSQFYTIVATVLAFFMPYFFEIYQKYFDVRCEIDGKDESTK</sequence>
<evidence type="ECO:0000313" key="3">
    <source>
        <dbReference type="Proteomes" id="UP000245488"/>
    </source>
</evidence>
<dbReference type="RefSeq" id="WP_110072107.1">
    <property type="nucleotide sequence ID" value="NZ_CM009896.1"/>
</dbReference>
<organism evidence="2 3">
    <name type="scientific">Butyrivibrio fibrisolvens</name>
    <dbReference type="NCBI Taxonomy" id="831"/>
    <lineage>
        <taxon>Bacteria</taxon>
        <taxon>Bacillati</taxon>
        <taxon>Bacillota</taxon>
        <taxon>Clostridia</taxon>
        <taxon>Lachnospirales</taxon>
        <taxon>Lachnospiraceae</taxon>
        <taxon>Butyrivibrio</taxon>
    </lineage>
</organism>